<evidence type="ECO:0000313" key="4">
    <source>
        <dbReference type="EMBL" id="CDW82053.1"/>
    </source>
</evidence>
<feature type="region of interest" description="Disordered" evidence="2">
    <location>
        <begin position="1"/>
        <end position="41"/>
    </location>
</feature>
<evidence type="ECO:0000313" key="5">
    <source>
        <dbReference type="Proteomes" id="UP000039865"/>
    </source>
</evidence>
<dbReference type="InParanoid" id="A0A078AMH3"/>
<protein>
    <recommendedName>
        <fullName evidence="3">DUF4200 domain-containing protein</fullName>
    </recommendedName>
</protein>
<feature type="region of interest" description="Disordered" evidence="2">
    <location>
        <begin position="635"/>
        <end position="709"/>
    </location>
</feature>
<name>A0A078AMH3_STYLE</name>
<feature type="coiled-coil region" evidence="1">
    <location>
        <begin position="473"/>
        <end position="500"/>
    </location>
</feature>
<accession>A0A078AMH3</accession>
<organism evidence="4 5">
    <name type="scientific">Stylonychia lemnae</name>
    <name type="common">Ciliate</name>
    <dbReference type="NCBI Taxonomy" id="5949"/>
    <lineage>
        <taxon>Eukaryota</taxon>
        <taxon>Sar</taxon>
        <taxon>Alveolata</taxon>
        <taxon>Ciliophora</taxon>
        <taxon>Intramacronucleata</taxon>
        <taxon>Spirotrichea</taxon>
        <taxon>Stichotrichia</taxon>
        <taxon>Sporadotrichida</taxon>
        <taxon>Oxytrichidae</taxon>
        <taxon>Stylonychinae</taxon>
        <taxon>Stylonychia</taxon>
    </lineage>
</organism>
<evidence type="ECO:0000256" key="1">
    <source>
        <dbReference type="SAM" id="Coils"/>
    </source>
</evidence>
<feature type="coiled-coil region" evidence="1">
    <location>
        <begin position="268"/>
        <end position="334"/>
    </location>
</feature>
<proteinExistence type="predicted"/>
<evidence type="ECO:0000259" key="3">
    <source>
        <dbReference type="Pfam" id="PF13863"/>
    </source>
</evidence>
<dbReference type="EMBL" id="CCKQ01010526">
    <property type="protein sequence ID" value="CDW82053.1"/>
    <property type="molecule type" value="Genomic_DNA"/>
</dbReference>
<feature type="compositionally biased region" description="Basic and acidic residues" evidence="2">
    <location>
        <begin position="635"/>
        <end position="689"/>
    </location>
</feature>
<feature type="domain" description="DUF4200" evidence="3">
    <location>
        <begin position="234"/>
        <end position="348"/>
    </location>
</feature>
<feature type="region of interest" description="Disordered" evidence="2">
    <location>
        <begin position="385"/>
        <end position="423"/>
    </location>
</feature>
<gene>
    <name evidence="4" type="primary">Contig8838.g440</name>
    <name evidence="4" type="ORF">STYLEM_11078</name>
</gene>
<dbReference type="AlphaFoldDB" id="A0A078AMH3"/>
<sequence length="709" mass="83050">MSRGNQQTLAFESSMPPQNRLSQAVMQHRNRGRSIQSAGKPYGYLQYPGQLPTLGLNKYKNVEINNGDSTKNPLSIQKETEKMLIARERERENKDLNRVQNNVLRVYQKSIKTRANRAGVIREINDIKPSKGSKYSTENQLMLMNASHDDQQQQQNKKLNIFDENDSSLLKHETLARLGFEARGAIMSAVDEDSETKSLRSQHSSQTQLAFQKPKALEYLQKGREQKESTREFILNARNILISQIAINDKTEETERLKEYIIMEKEKLEEAKKTFDEDKDKFQKYMDDLNRKAEETALDVQRLTNEKNERMEKIQQLQINIQKKKSKIKQIDEKLVVFKQHKYFLDTLAISAGKKQPRTAAQRAELGLEGKAEVQMRQTRAQKKEASGNFFLTQTNQQNPHGVRQKTSMDKQDPENEDAALQDEDDDFEIYFDKFTLLEHLSHLEEDNLFKIHLVQEDEQALDKLKRSIDYKIEMKETEIEDVKANIEMLLSSMNQLINKQQFLDQTMRVKQNSNQQNQLNTSKGGHQNDMSRISNTIQDSYNDKGSALQMLQQMTGCSKEQITKLSTLISQLLEKAGIKQEDQSDKIEMLRKIDYKLEQLVEVREYIHQGEKKKELEDKEKELHMIRKEENIKKKKAIEDKKLEEGQRKNRERIRKQEQFKIFRGRKEMQRAKKADLKPKEKNDDKPSQEVLDQQRYLGGKIFEDERK</sequence>
<reference evidence="4 5" key="1">
    <citation type="submission" date="2014-06" db="EMBL/GenBank/DDBJ databases">
        <authorList>
            <person name="Swart Estienne"/>
        </authorList>
    </citation>
    <scope>NUCLEOTIDE SEQUENCE [LARGE SCALE GENOMIC DNA]</scope>
    <source>
        <strain evidence="4 5">130c</strain>
    </source>
</reference>
<dbReference type="Pfam" id="PF13863">
    <property type="entry name" value="DUF4200"/>
    <property type="match status" value="1"/>
</dbReference>
<keyword evidence="1" id="KW-0175">Coiled coil</keyword>
<evidence type="ECO:0000256" key="2">
    <source>
        <dbReference type="SAM" id="MobiDB-lite"/>
    </source>
</evidence>
<dbReference type="InterPro" id="IPR025252">
    <property type="entry name" value="DUF4200"/>
</dbReference>
<dbReference type="Proteomes" id="UP000039865">
    <property type="component" value="Unassembled WGS sequence"/>
</dbReference>
<dbReference type="OrthoDB" id="10264063at2759"/>
<feature type="compositionally biased region" description="Polar residues" evidence="2">
    <location>
        <begin position="1"/>
        <end position="25"/>
    </location>
</feature>
<keyword evidence="5" id="KW-1185">Reference proteome</keyword>
<feature type="compositionally biased region" description="Polar residues" evidence="2">
    <location>
        <begin position="390"/>
        <end position="400"/>
    </location>
</feature>